<accession>A0A4Y2EZF7</accession>
<evidence type="ECO:0000256" key="1">
    <source>
        <dbReference type="SAM" id="MobiDB-lite"/>
    </source>
</evidence>
<evidence type="ECO:0000313" key="2">
    <source>
        <dbReference type="EMBL" id="GBM33669.1"/>
    </source>
</evidence>
<gene>
    <name evidence="2" type="ORF">AVEN_203705_1</name>
</gene>
<feature type="region of interest" description="Disordered" evidence="1">
    <location>
        <begin position="88"/>
        <end position="130"/>
    </location>
</feature>
<comment type="caution">
    <text evidence="2">The sequence shown here is derived from an EMBL/GenBank/DDBJ whole genome shotgun (WGS) entry which is preliminary data.</text>
</comment>
<name>A0A4Y2EZF7_ARAVE</name>
<keyword evidence="3" id="KW-1185">Reference proteome</keyword>
<protein>
    <submittedName>
        <fullName evidence="2">Uncharacterized protein</fullName>
    </submittedName>
</protein>
<proteinExistence type="predicted"/>
<dbReference type="Proteomes" id="UP000499080">
    <property type="component" value="Unassembled WGS sequence"/>
</dbReference>
<organism evidence="2 3">
    <name type="scientific">Araneus ventricosus</name>
    <name type="common">Orbweaver spider</name>
    <name type="synonym">Epeira ventricosa</name>
    <dbReference type="NCBI Taxonomy" id="182803"/>
    <lineage>
        <taxon>Eukaryota</taxon>
        <taxon>Metazoa</taxon>
        <taxon>Ecdysozoa</taxon>
        <taxon>Arthropoda</taxon>
        <taxon>Chelicerata</taxon>
        <taxon>Arachnida</taxon>
        <taxon>Araneae</taxon>
        <taxon>Araneomorphae</taxon>
        <taxon>Entelegynae</taxon>
        <taxon>Araneoidea</taxon>
        <taxon>Araneidae</taxon>
        <taxon>Araneus</taxon>
    </lineage>
</organism>
<evidence type="ECO:0000313" key="3">
    <source>
        <dbReference type="Proteomes" id="UP000499080"/>
    </source>
</evidence>
<feature type="compositionally biased region" description="Basic and acidic residues" evidence="1">
    <location>
        <begin position="101"/>
        <end position="111"/>
    </location>
</feature>
<dbReference type="EMBL" id="BGPR01000738">
    <property type="protein sequence ID" value="GBM33669.1"/>
    <property type="molecule type" value="Genomic_DNA"/>
</dbReference>
<reference evidence="2 3" key="1">
    <citation type="journal article" date="2019" name="Sci. Rep.">
        <title>Orb-weaving spider Araneus ventricosus genome elucidates the spidroin gene catalogue.</title>
        <authorList>
            <person name="Kono N."/>
            <person name="Nakamura H."/>
            <person name="Ohtoshi R."/>
            <person name="Moran D.A.P."/>
            <person name="Shinohara A."/>
            <person name="Yoshida Y."/>
            <person name="Fujiwara M."/>
            <person name="Mori M."/>
            <person name="Tomita M."/>
            <person name="Arakawa K."/>
        </authorList>
    </citation>
    <scope>NUCLEOTIDE SEQUENCE [LARGE SCALE GENOMIC DNA]</scope>
</reference>
<dbReference type="AlphaFoldDB" id="A0A4Y2EZF7"/>
<sequence>MTPFEELRVSCGFTDTDIVESECIFRSWSACWREASSTSKSPESQPDQVVSIPAELIHRGQTVHHPSNGSPRTANTWVYLAVHEKQEANRAASASHGELPPGKEEKEEIQKGGKNSKGDQILGYLGVVTP</sequence>